<evidence type="ECO:0008006" key="4">
    <source>
        <dbReference type="Google" id="ProtNLM"/>
    </source>
</evidence>
<evidence type="ECO:0000313" key="2">
    <source>
        <dbReference type="EMBL" id="ATC65498.1"/>
    </source>
</evidence>
<feature type="compositionally biased region" description="Pro residues" evidence="1">
    <location>
        <begin position="1"/>
        <end position="17"/>
    </location>
</feature>
<dbReference type="RefSeq" id="WP_096057127.1">
    <property type="nucleotide sequence ID" value="NZ_CP023344.1"/>
</dbReference>
<feature type="region of interest" description="Disordered" evidence="1">
    <location>
        <begin position="1"/>
        <end position="23"/>
    </location>
</feature>
<accession>A0A290QJI1</accession>
<proteinExistence type="predicted"/>
<dbReference type="KEGG" id="vbh:CMV30_16955"/>
<name>A0A290QJI1_9BACT</name>
<reference evidence="2 3" key="1">
    <citation type="submission" date="2017-09" db="EMBL/GenBank/DDBJ databases">
        <title>Complete genome sequence of Verrucomicrobial strain HZ-65, isolated from freshwater.</title>
        <authorList>
            <person name="Choi A."/>
        </authorList>
    </citation>
    <scope>NUCLEOTIDE SEQUENCE [LARGE SCALE GENOMIC DNA]</scope>
    <source>
        <strain evidence="2 3">HZ-65</strain>
    </source>
</reference>
<dbReference type="OrthoDB" id="9818181at2"/>
<evidence type="ECO:0000256" key="1">
    <source>
        <dbReference type="SAM" id="MobiDB-lite"/>
    </source>
</evidence>
<gene>
    <name evidence="2" type="ORF">CMV30_16955</name>
</gene>
<organism evidence="2 3">
    <name type="scientific">Nibricoccus aquaticus</name>
    <dbReference type="NCBI Taxonomy" id="2576891"/>
    <lineage>
        <taxon>Bacteria</taxon>
        <taxon>Pseudomonadati</taxon>
        <taxon>Verrucomicrobiota</taxon>
        <taxon>Opitutia</taxon>
        <taxon>Opitutales</taxon>
        <taxon>Opitutaceae</taxon>
        <taxon>Nibricoccus</taxon>
    </lineage>
</organism>
<dbReference type="EMBL" id="CP023344">
    <property type="protein sequence ID" value="ATC65498.1"/>
    <property type="molecule type" value="Genomic_DNA"/>
</dbReference>
<protein>
    <recommendedName>
        <fullName evidence="4">Fimbrial assembly protein</fullName>
    </recommendedName>
</protein>
<keyword evidence="3" id="KW-1185">Reference proteome</keyword>
<sequence>MNTPSPLPAPESAPGPKPASRGFMRRNSDTLGIAWMHGSFHAAVFRRQTLVASWACDVEVPGIEDFEYAFDSALGALGFKGEEVFLILAHDQFIHQAEQAPGFSEAASRSYLRGRVERHEKEQEPVLWVSQRTLSARQEAAFVLHMLPSAFYGRLNSLLLARRLDLTRILPVSVPLQLILESLETPKDQPVLLAAETGSTTTVLAARNDGQLLFSRTLLARWDADPARLGVEVNRSLLYAKQQFSAVIDRVWLLGAASEAARTEVQARCGSGKEITVRASAPVDWLQAVARLSPRHPVNLVAGYLGRKRRHQFVRRALIAGCWLGFGLMTLDAWSRSSRWQEERQRLASLTATEATLHETRARLEQRNNSADAHRAFIKQASEDRLPPVPARLLAFISAALPADASLTDFQVKWDAATASWSFRLDGQIDGDEETAREALTAFQKVLVRSPLRARFNDATRALAPVPVAGTELPSAQRFNLEGTLFEN</sequence>
<dbReference type="AlphaFoldDB" id="A0A290QJI1"/>
<dbReference type="Proteomes" id="UP000217265">
    <property type="component" value="Chromosome"/>
</dbReference>
<evidence type="ECO:0000313" key="3">
    <source>
        <dbReference type="Proteomes" id="UP000217265"/>
    </source>
</evidence>